<feature type="region of interest" description="Disordered" evidence="1">
    <location>
        <begin position="1"/>
        <end position="50"/>
    </location>
</feature>
<keyword evidence="3" id="KW-1185">Reference proteome</keyword>
<feature type="compositionally biased region" description="Low complexity" evidence="1">
    <location>
        <begin position="1"/>
        <end position="19"/>
    </location>
</feature>
<protein>
    <submittedName>
        <fullName evidence="2">Uncharacterized protein</fullName>
    </submittedName>
</protein>
<organism evidence="2 3">
    <name type="scientific">Paratrimastix pyriformis</name>
    <dbReference type="NCBI Taxonomy" id="342808"/>
    <lineage>
        <taxon>Eukaryota</taxon>
        <taxon>Metamonada</taxon>
        <taxon>Preaxostyla</taxon>
        <taxon>Paratrimastigidae</taxon>
        <taxon>Paratrimastix</taxon>
    </lineage>
</organism>
<evidence type="ECO:0000313" key="3">
    <source>
        <dbReference type="Proteomes" id="UP001141327"/>
    </source>
</evidence>
<dbReference type="Proteomes" id="UP001141327">
    <property type="component" value="Unassembled WGS sequence"/>
</dbReference>
<name>A0ABQ8U2L1_9EUKA</name>
<dbReference type="EMBL" id="JAPMOS010000391">
    <property type="protein sequence ID" value="KAJ4452768.1"/>
    <property type="molecule type" value="Genomic_DNA"/>
</dbReference>
<accession>A0ABQ8U2L1</accession>
<evidence type="ECO:0000256" key="1">
    <source>
        <dbReference type="SAM" id="MobiDB-lite"/>
    </source>
</evidence>
<proteinExistence type="predicted"/>
<reference evidence="2" key="1">
    <citation type="journal article" date="2022" name="bioRxiv">
        <title>Genomics of Preaxostyla Flagellates Illuminates Evolutionary Transitions and the Path Towards Mitochondrial Loss.</title>
        <authorList>
            <person name="Novak L.V.F."/>
            <person name="Treitli S.C."/>
            <person name="Pyrih J."/>
            <person name="Halakuc P."/>
            <person name="Pipaliya S.V."/>
            <person name="Vacek V."/>
            <person name="Brzon O."/>
            <person name="Soukal P."/>
            <person name="Eme L."/>
            <person name="Dacks J.B."/>
            <person name="Karnkowska A."/>
            <person name="Elias M."/>
            <person name="Hampl V."/>
        </authorList>
    </citation>
    <scope>NUCLEOTIDE SEQUENCE</scope>
    <source>
        <strain evidence="2">RCP-MX</strain>
    </source>
</reference>
<feature type="compositionally biased region" description="Basic and acidic residues" evidence="1">
    <location>
        <begin position="21"/>
        <end position="39"/>
    </location>
</feature>
<sequence length="69" mass="7688">MASGSASPAAPRSASCSASERLGDRGSDPRARREEDQAAHRPPRRWRRRLTGESKLRTLAASWSCVYFR</sequence>
<evidence type="ECO:0000313" key="2">
    <source>
        <dbReference type="EMBL" id="KAJ4452768.1"/>
    </source>
</evidence>
<gene>
    <name evidence="2" type="ORF">PAPYR_12974</name>
</gene>
<comment type="caution">
    <text evidence="2">The sequence shown here is derived from an EMBL/GenBank/DDBJ whole genome shotgun (WGS) entry which is preliminary data.</text>
</comment>